<name>A0A921Z032_MANSE</name>
<dbReference type="InterPro" id="IPR052295">
    <property type="entry name" value="Odorant-binding_protein"/>
</dbReference>
<reference evidence="5" key="1">
    <citation type="journal article" date="2016" name="Insect Biochem. Mol. Biol.">
        <title>Multifaceted biological insights from a draft genome sequence of the tobacco hornworm moth, Manduca sexta.</title>
        <authorList>
            <person name="Kanost M.R."/>
            <person name="Arrese E.L."/>
            <person name="Cao X."/>
            <person name="Chen Y.R."/>
            <person name="Chellapilla S."/>
            <person name="Goldsmith M.R."/>
            <person name="Grosse-Wilde E."/>
            <person name="Heckel D.G."/>
            <person name="Herndon N."/>
            <person name="Jiang H."/>
            <person name="Papanicolaou A."/>
            <person name="Qu J."/>
            <person name="Soulages J.L."/>
            <person name="Vogel H."/>
            <person name="Walters J."/>
            <person name="Waterhouse R.M."/>
            <person name="Ahn S.J."/>
            <person name="Almeida F.C."/>
            <person name="An C."/>
            <person name="Aqrawi P."/>
            <person name="Bretschneider A."/>
            <person name="Bryant W.B."/>
            <person name="Bucks S."/>
            <person name="Chao H."/>
            <person name="Chevignon G."/>
            <person name="Christen J.M."/>
            <person name="Clarke D.F."/>
            <person name="Dittmer N.T."/>
            <person name="Ferguson L.C.F."/>
            <person name="Garavelou S."/>
            <person name="Gordon K.H.J."/>
            <person name="Gunaratna R.T."/>
            <person name="Han Y."/>
            <person name="Hauser F."/>
            <person name="He Y."/>
            <person name="Heidel-Fischer H."/>
            <person name="Hirsh A."/>
            <person name="Hu Y."/>
            <person name="Jiang H."/>
            <person name="Kalra D."/>
            <person name="Klinner C."/>
            <person name="Konig C."/>
            <person name="Kovar C."/>
            <person name="Kroll A.R."/>
            <person name="Kuwar S.S."/>
            <person name="Lee S.L."/>
            <person name="Lehman R."/>
            <person name="Li K."/>
            <person name="Li Z."/>
            <person name="Liang H."/>
            <person name="Lovelace S."/>
            <person name="Lu Z."/>
            <person name="Mansfield J.H."/>
            <person name="McCulloch K.J."/>
            <person name="Mathew T."/>
            <person name="Morton B."/>
            <person name="Muzny D.M."/>
            <person name="Neunemann D."/>
            <person name="Ongeri F."/>
            <person name="Pauchet Y."/>
            <person name="Pu L.L."/>
            <person name="Pyrousis I."/>
            <person name="Rao X.J."/>
            <person name="Redding A."/>
            <person name="Roesel C."/>
            <person name="Sanchez-Gracia A."/>
            <person name="Schaack S."/>
            <person name="Shukla A."/>
            <person name="Tetreau G."/>
            <person name="Wang Y."/>
            <person name="Xiong G.H."/>
            <person name="Traut W."/>
            <person name="Walsh T.K."/>
            <person name="Worley K.C."/>
            <person name="Wu D."/>
            <person name="Wu W."/>
            <person name="Wu Y.Q."/>
            <person name="Zhang X."/>
            <person name="Zou Z."/>
            <person name="Zucker H."/>
            <person name="Briscoe A.D."/>
            <person name="Burmester T."/>
            <person name="Clem R.J."/>
            <person name="Feyereisen R."/>
            <person name="Grimmelikhuijzen C.J.P."/>
            <person name="Hamodrakas S.J."/>
            <person name="Hansson B.S."/>
            <person name="Huguet E."/>
            <person name="Jermiin L.S."/>
            <person name="Lan Q."/>
            <person name="Lehman H.K."/>
            <person name="Lorenzen M."/>
            <person name="Merzendorfer H."/>
            <person name="Michalopoulos I."/>
            <person name="Morton D.B."/>
            <person name="Muthukrishnan S."/>
            <person name="Oakeshott J.G."/>
            <person name="Palmer W."/>
            <person name="Park Y."/>
            <person name="Passarelli A.L."/>
            <person name="Rozas J."/>
            <person name="Schwartz L.M."/>
            <person name="Smith W."/>
            <person name="Southgate A."/>
            <person name="Vilcinskas A."/>
            <person name="Vogt R."/>
            <person name="Wang P."/>
            <person name="Werren J."/>
            <person name="Yu X.Q."/>
            <person name="Zhou J.J."/>
            <person name="Brown S.J."/>
            <person name="Scherer S.E."/>
            <person name="Richards S."/>
            <person name="Blissard G.W."/>
        </authorList>
    </citation>
    <scope>NUCLEOTIDE SEQUENCE</scope>
</reference>
<evidence type="ECO:0000313" key="5">
    <source>
        <dbReference type="EMBL" id="KAG6447909.1"/>
    </source>
</evidence>
<dbReference type="Proteomes" id="UP000791440">
    <property type="component" value="Unassembled WGS sequence"/>
</dbReference>
<gene>
    <name evidence="5" type="ORF">O3G_MSEX005227</name>
</gene>
<comment type="subcellular location">
    <subcellularLocation>
        <location evidence="1">Secreted</location>
    </subcellularLocation>
</comment>
<proteinExistence type="inferred from homology"/>
<sequence>MRLLLLTFVLHTAFAQPGFGRSYLRNSRLCHEWSCVNTKLGLPDALPERDGYAAVIKSLLPEGAWRDIVDPALDVCYGIRTRRYTNTCPGQALMHCLVDQFIEHCPDESLRKDDACSPVSSLAGVKYMFSQSLYENMEKNLPLERRPVWFLKNYFKTKCCRIPPFINTTILTECGFSSLMQYYTHAPQYGTTIAYPMVHFAPIQAPPTDEKDKVHVVDLNDVTEAPEDVTDPLECCNVDEFIKPAWRSECQFELTWNDQSRLSIVDKPAATTPAPSTTHRPARERDIMVVPQSCEQETCVFKKLNIISDSGAVDMDAFLKLLDNFTDAQPTWMKAKARVVTTCLTKPLRDYDAECDINNVLACTFDVLTENCPLTKKINLCKHSKDNRVCQISSSKSRPKHRRDTCFLPEIVSREVLTECGLKSLTRVEQAPETPVVNRKKTFALAKYSCIDQTPPTGCLMGKMGVLSRYGFMDHFQMKDRIRKFSNGFDEWKPWTDVYLGAFTNIPLYRDYCNSPKKLLNLLDAMIMTCPVSRRKDTPQCAKVFTEMTHSIPVHEQNITKVKLDRILNHFHHVFWPVSTQGNHASQKHYKIVKKPIYDYGILKSKNEPKVQIIDVKPVPKKPLVLVPVYLRLPAQNNLSRPYANDGVWRSNPFWLHTQIALAHLNTTTTASANPTIATKTTTPTA</sequence>
<dbReference type="GO" id="GO:0005549">
    <property type="term" value="F:odorant binding"/>
    <property type="evidence" value="ECO:0007669"/>
    <property type="project" value="InterPro"/>
</dbReference>
<reference evidence="5" key="2">
    <citation type="submission" date="2020-12" db="EMBL/GenBank/DDBJ databases">
        <authorList>
            <person name="Kanost M."/>
        </authorList>
    </citation>
    <scope>NUCLEOTIDE SEQUENCE</scope>
</reference>
<evidence type="ECO:0000256" key="2">
    <source>
        <dbReference type="ARBA" id="ARBA00008098"/>
    </source>
</evidence>
<protein>
    <submittedName>
        <fullName evidence="5">Odorant binding protein 26</fullName>
    </submittedName>
</protein>
<organism evidence="5 6">
    <name type="scientific">Manduca sexta</name>
    <name type="common">Tobacco hawkmoth</name>
    <name type="synonym">Tobacco hornworm</name>
    <dbReference type="NCBI Taxonomy" id="7130"/>
    <lineage>
        <taxon>Eukaryota</taxon>
        <taxon>Metazoa</taxon>
        <taxon>Ecdysozoa</taxon>
        <taxon>Arthropoda</taxon>
        <taxon>Hexapoda</taxon>
        <taxon>Insecta</taxon>
        <taxon>Pterygota</taxon>
        <taxon>Neoptera</taxon>
        <taxon>Endopterygota</taxon>
        <taxon>Lepidoptera</taxon>
        <taxon>Glossata</taxon>
        <taxon>Ditrysia</taxon>
        <taxon>Bombycoidea</taxon>
        <taxon>Sphingidae</taxon>
        <taxon>Sphinginae</taxon>
        <taxon>Sphingini</taxon>
        <taxon>Manduca</taxon>
    </lineage>
</organism>
<dbReference type="PANTHER" id="PTHR21066:SF3">
    <property type="entry name" value="IP02236P"/>
    <property type="match status" value="1"/>
</dbReference>
<evidence type="ECO:0000313" key="6">
    <source>
        <dbReference type="Proteomes" id="UP000791440"/>
    </source>
</evidence>
<comment type="similarity">
    <text evidence="2">Belongs to the PBP/GOBP family.</text>
</comment>
<accession>A0A921Z032</accession>
<keyword evidence="4" id="KW-0732">Signal</keyword>
<dbReference type="GO" id="GO:0005576">
    <property type="term" value="C:extracellular region"/>
    <property type="evidence" value="ECO:0007669"/>
    <property type="project" value="UniProtKB-SubCell"/>
</dbReference>
<dbReference type="PANTHER" id="PTHR21066">
    <property type="entry name" value="ODORANT-BINDING PROTEIN 59A-RELATED"/>
    <property type="match status" value="1"/>
</dbReference>
<evidence type="ECO:0000256" key="1">
    <source>
        <dbReference type="ARBA" id="ARBA00004613"/>
    </source>
</evidence>
<keyword evidence="3" id="KW-0964">Secreted</keyword>
<evidence type="ECO:0000256" key="4">
    <source>
        <dbReference type="SAM" id="SignalP"/>
    </source>
</evidence>
<dbReference type="EMBL" id="JH668350">
    <property type="protein sequence ID" value="KAG6447909.1"/>
    <property type="molecule type" value="Genomic_DNA"/>
</dbReference>
<dbReference type="InterPro" id="IPR036728">
    <property type="entry name" value="PBP_GOBP_sf"/>
</dbReference>
<feature type="signal peptide" evidence="4">
    <location>
        <begin position="1"/>
        <end position="15"/>
    </location>
</feature>
<evidence type="ECO:0000256" key="3">
    <source>
        <dbReference type="ARBA" id="ARBA00022525"/>
    </source>
</evidence>
<dbReference type="Gene3D" id="1.10.238.270">
    <property type="match status" value="1"/>
</dbReference>
<keyword evidence="6" id="KW-1185">Reference proteome</keyword>
<feature type="chain" id="PRO_5036905051" evidence="4">
    <location>
        <begin position="16"/>
        <end position="686"/>
    </location>
</feature>
<dbReference type="SUPFAM" id="SSF47565">
    <property type="entry name" value="Insect pheromone/odorant-binding proteins"/>
    <property type="match status" value="1"/>
</dbReference>
<dbReference type="AlphaFoldDB" id="A0A921Z032"/>
<comment type="caution">
    <text evidence="5">The sequence shown here is derived from an EMBL/GenBank/DDBJ whole genome shotgun (WGS) entry which is preliminary data.</text>
</comment>